<gene>
    <name evidence="2" type="ORF">GCM10007140_30510</name>
</gene>
<comment type="caution">
    <text evidence="2">The sequence shown here is derived from an EMBL/GenBank/DDBJ whole genome shotgun (WGS) entry which is preliminary data.</text>
</comment>
<feature type="compositionally biased region" description="Basic and acidic residues" evidence="1">
    <location>
        <begin position="148"/>
        <end position="163"/>
    </location>
</feature>
<name>A0A917AV94_9BACI</name>
<accession>A0A917AV94</accession>
<protein>
    <submittedName>
        <fullName evidence="2">Uncharacterized protein</fullName>
    </submittedName>
</protein>
<dbReference type="AlphaFoldDB" id="A0A917AV94"/>
<feature type="region of interest" description="Disordered" evidence="1">
    <location>
        <begin position="133"/>
        <end position="163"/>
    </location>
</feature>
<dbReference type="RefSeq" id="WP_188389360.1">
    <property type="nucleotide sequence ID" value="NZ_BMFK01000003.1"/>
</dbReference>
<reference evidence="2" key="1">
    <citation type="journal article" date="2014" name="Int. J. Syst. Evol. Microbiol.">
        <title>Complete genome sequence of Corynebacterium casei LMG S-19264T (=DSM 44701T), isolated from a smear-ripened cheese.</title>
        <authorList>
            <consortium name="US DOE Joint Genome Institute (JGI-PGF)"/>
            <person name="Walter F."/>
            <person name="Albersmeier A."/>
            <person name="Kalinowski J."/>
            <person name="Ruckert C."/>
        </authorList>
    </citation>
    <scope>NUCLEOTIDE SEQUENCE</scope>
    <source>
        <strain evidence="2">CGMCC 1.12698</strain>
    </source>
</reference>
<keyword evidence="3" id="KW-1185">Reference proteome</keyword>
<organism evidence="2 3">
    <name type="scientific">Priestia taiwanensis</name>
    <dbReference type="NCBI Taxonomy" id="1347902"/>
    <lineage>
        <taxon>Bacteria</taxon>
        <taxon>Bacillati</taxon>
        <taxon>Bacillota</taxon>
        <taxon>Bacilli</taxon>
        <taxon>Bacillales</taxon>
        <taxon>Bacillaceae</taxon>
        <taxon>Priestia</taxon>
    </lineage>
</organism>
<evidence type="ECO:0000256" key="1">
    <source>
        <dbReference type="SAM" id="MobiDB-lite"/>
    </source>
</evidence>
<reference evidence="2" key="2">
    <citation type="submission" date="2020-09" db="EMBL/GenBank/DDBJ databases">
        <authorList>
            <person name="Sun Q."/>
            <person name="Zhou Y."/>
        </authorList>
    </citation>
    <scope>NUCLEOTIDE SEQUENCE</scope>
    <source>
        <strain evidence="2">CGMCC 1.12698</strain>
    </source>
</reference>
<sequence length="163" mass="18087">MTKNNNGMKAFLLGIGVGLAASMLNKNNRVAVKKQSRKAKHKVLELKGNTAELTLKVKEQVSHVQKSIGEMSKDISVVKRKLDDIKPHVIRSLSPRKARQRKEEMISLPVGESTVEQIEEVVEVPLVEEVQAISSEEVQPGNEEAISELEKEEATQPNEKVAK</sequence>
<dbReference type="EMBL" id="BMFK01000003">
    <property type="protein sequence ID" value="GGE78884.1"/>
    <property type="molecule type" value="Genomic_DNA"/>
</dbReference>
<dbReference type="Proteomes" id="UP000605259">
    <property type="component" value="Unassembled WGS sequence"/>
</dbReference>
<proteinExistence type="predicted"/>
<evidence type="ECO:0000313" key="3">
    <source>
        <dbReference type="Proteomes" id="UP000605259"/>
    </source>
</evidence>
<evidence type="ECO:0000313" key="2">
    <source>
        <dbReference type="EMBL" id="GGE78884.1"/>
    </source>
</evidence>